<proteinExistence type="predicted"/>
<dbReference type="EMBL" id="JQ844170">
    <property type="protein sequence ID" value="AGS51761.1"/>
    <property type="molecule type" value="Genomic_DNA"/>
</dbReference>
<accession>A0A806JY35</accession>
<sequence length="84" mass="9542">MGDGVNRINEEQEELAAESLALSIKKTAELLKTKKDIERMLFWCYFGKSGIEKVVGNVIRDRGLSQDDCKDRIEELVKNKLGLN</sequence>
<name>A0A806JY35_9BACT</name>
<organism evidence="1">
    <name type="scientific">uncultured bacterium contig00046</name>
    <dbReference type="NCBI Taxonomy" id="1181532"/>
    <lineage>
        <taxon>Bacteria</taxon>
        <taxon>environmental samples</taxon>
    </lineage>
</organism>
<evidence type="ECO:0000313" key="1">
    <source>
        <dbReference type="EMBL" id="AGS51761.1"/>
    </source>
</evidence>
<reference evidence="1" key="1">
    <citation type="submission" date="2012-03" db="EMBL/GenBank/DDBJ databases">
        <title>Functional metagenomics reveals considerable lignocellulase gene clusters in the gut microbiome of a wood-feeding higher termite.</title>
        <authorList>
            <person name="Liu N."/>
        </authorList>
    </citation>
    <scope>NUCLEOTIDE SEQUENCE</scope>
</reference>
<dbReference type="AlphaFoldDB" id="A0A806JY35"/>
<protein>
    <submittedName>
        <fullName evidence="1">Uncharacterized protein</fullName>
    </submittedName>
</protein>